<gene>
    <name evidence="1" type="ORF">IFM89_026625</name>
</gene>
<dbReference type="Gene3D" id="3.30.420.10">
    <property type="entry name" value="Ribonuclease H-like superfamily/Ribonuclease H"/>
    <property type="match status" value="1"/>
</dbReference>
<name>A0A835LT44_9MAGN</name>
<reference evidence="1 2" key="1">
    <citation type="submission" date="2020-10" db="EMBL/GenBank/DDBJ databases">
        <title>The Coptis chinensis genome and diversification of protoberbering-type alkaloids.</title>
        <authorList>
            <person name="Wang B."/>
            <person name="Shu S."/>
            <person name="Song C."/>
            <person name="Liu Y."/>
        </authorList>
    </citation>
    <scope>NUCLEOTIDE SEQUENCE [LARGE SCALE GENOMIC DNA]</scope>
    <source>
        <strain evidence="1">HL-2020</strain>
        <tissue evidence="1">Leaf</tissue>
    </source>
</reference>
<evidence type="ECO:0000313" key="1">
    <source>
        <dbReference type="EMBL" id="KAF9606565.1"/>
    </source>
</evidence>
<sequence>MASMKLYIQKNLSDVKDSYSLRALVTRLGLQINFKPQEVHWCKWKPAEQETFMLNTDGSVQQNGNGYGGTIHDGLGFVVRAYAGCSSKNSTIYQEIQAIAVALKQAQELVKNNKPAYNGYKIDSDMAAERSFTPSSSQLDCGAVAPAIYAYKRELLKSLNKKVLKRDTELGIKTEIFIRNFSSMSNKCECKIDSDSVESPESH</sequence>
<proteinExistence type="predicted"/>
<dbReference type="Proteomes" id="UP000631114">
    <property type="component" value="Unassembled WGS sequence"/>
</dbReference>
<organism evidence="1 2">
    <name type="scientific">Coptis chinensis</name>
    <dbReference type="NCBI Taxonomy" id="261450"/>
    <lineage>
        <taxon>Eukaryota</taxon>
        <taxon>Viridiplantae</taxon>
        <taxon>Streptophyta</taxon>
        <taxon>Embryophyta</taxon>
        <taxon>Tracheophyta</taxon>
        <taxon>Spermatophyta</taxon>
        <taxon>Magnoliopsida</taxon>
        <taxon>Ranunculales</taxon>
        <taxon>Ranunculaceae</taxon>
        <taxon>Coptidoideae</taxon>
        <taxon>Coptis</taxon>
    </lineage>
</organism>
<dbReference type="GO" id="GO:0003676">
    <property type="term" value="F:nucleic acid binding"/>
    <property type="evidence" value="ECO:0007669"/>
    <property type="project" value="InterPro"/>
</dbReference>
<dbReference type="AlphaFoldDB" id="A0A835LT44"/>
<keyword evidence="2" id="KW-1185">Reference proteome</keyword>
<protein>
    <recommendedName>
        <fullName evidence="3">RNase H type-1 domain-containing protein</fullName>
    </recommendedName>
</protein>
<comment type="caution">
    <text evidence="1">The sequence shown here is derived from an EMBL/GenBank/DDBJ whole genome shotgun (WGS) entry which is preliminary data.</text>
</comment>
<dbReference type="InterPro" id="IPR036397">
    <property type="entry name" value="RNaseH_sf"/>
</dbReference>
<dbReference type="EMBL" id="JADFTS010000005">
    <property type="protein sequence ID" value="KAF9606565.1"/>
    <property type="molecule type" value="Genomic_DNA"/>
</dbReference>
<evidence type="ECO:0008006" key="3">
    <source>
        <dbReference type="Google" id="ProtNLM"/>
    </source>
</evidence>
<evidence type="ECO:0000313" key="2">
    <source>
        <dbReference type="Proteomes" id="UP000631114"/>
    </source>
</evidence>
<accession>A0A835LT44</accession>